<dbReference type="InterPro" id="IPR000835">
    <property type="entry name" value="HTH_MarR-typ"/>
</dbReference>
<reference evidence="2 3" key="1">
    <citation type="journal article" date="2015" name="Int. J. Syst. Evol. Microbiol.">
        <title>Revisiting Corynebacterium glyciniphilum (ex Kubota et al., 1972) sp. nov., nom. rev., isolated from putrefied banana.</title>
        <authorList>
            <person name="Al-Dilaimi A."/>
            <person name="Bednarz H."/>
            <person name="Lomker A."/>
            <person name="Niehaus K."/>
            <person name="Kalinowski J."/>
            <person name="Ruckert C."/>
        </authorList>
    </citation>
    <scope>NUCLEOTIDE SEQUENCE [LARGE SCALE GENOMIC DNA]</scope>
    <source>
        <strain evidence="2">AJ 3170</strain>
    </source>
</reference>
<dbReference type="eggNOG" id="COG1846">
    <property type="taxonomic scope" value="Bacteria"/>
</dbReference>
<dbReference type="GO" id="GO:0006950">
    <property type="term" value="P:response to stress"/>
    <property type="evidence" value="ECO:0007669"/>
    <property type="project" value="TreeGrafter"/>
</dbReference>
<dbReference type="Pfam" id="PF12802">
    <property type="entry name" value="MarR_2"/>
    <property type="match status" value="1"/>
</dbReference>
<proteinExistence type="predicted"/>
<name>X5EAG4_9CORY</name>
<evidence type="ECO:0000259" key="1">
    <source>
        <dbReference type="PROSITE" id="PS50995"/>
    </source>
</evidence>
<dbReference type="PROSITE" id="PS50995">
    <property type="entry name" value="HTH_MARR_2"/>
    <property type="match status" value="1"/>
</dbReference>
<dbReference type="SMART" id="SM00347">
    <property type="entry name" value="HTH_MARR"/>
    <property type="match status" value="1"/>
</dbReference>
<evidence type="ECO:0000313" key="2">
    <source>
        <dbReference type="EMBL" id="AHW63641.1"/>
    </source>
</evidence>
<dbReference type="STRING" id="1404245.CGLY_05965"/>
<dbReference type="EMBL" id="CP006842">
    <property type="protein sequence ID" value="AHW63641.1"/>
    <property type="molecule type" value="Genomic_DNA"/>
</dbReference>
<dbReference type="InterPro" id="IPR036390">
    <property type="entry name" value="WH_DNA-bd_sf"/>
</dbReference>
<feature type="domain" description="HTH marR-type" evidence="1">
    <location>
        <begin position="1"/>
        <end position="155"/>
    </location>
</feature>
<dbReference type="GO" id="GO:0003700">
    <property type="term" value="F:DNA-binding transcription factor activity"/>
    <property type="evidence" value="ECO:0007669"/>
    <property type="project" value="InterPro"/>
</dbReference>
<dbReference type="Gene3D" id="1.10.10.10">
    <property type="entry name" value="Winged helix-like DNA-binding domain superfamily/Winged helix DNA-binding domain"/>
    <property type="match status" value="1"/>
</dbReference>
<sequence length="159" mass="17273">MHMQLDENAGASSEAATVAWSTVAAFASAVDADLDKWLAARYRVGLTEFRALTFLRDVSAKELRVSELAQRLGLNQSSATRLVSRLEAKGFAYRDVCEDDGRGVYAVLGEGGEGLLREVREPFEERVRDVLGDVSAHFPHLSAGALDGALEDVRSFLEG</sequence>
<evidence type="ECO:0000313" key="3">
    <source>
        <dbReference type="Proteomes" id="UP000023703"/>
    </source>
</evidence>
<dbReference type="KEGG" id="cgy:CGLY_05965"/>
<dbReference type="PANTHER" id="PTHR33164:SF99">
    <property type="entry name" value="MARR FAMILY REGULATORY PROTEIN"/>
    <property type="match status" value="1"/>
</dbReference>
<dbReference type="AlphaFoldDB" id="X5EAG4"/>
<keyword evidence="3" id="KW-1185">Reference proteome</keyword>
<protein>
    <submittedName>
        <fullName evidence="2">Transcriptional regulator, MarR-family</fullName>
    </submittedName>
</protein>
<gene>
    <name evidence="2" type="ORF">CGLY_05965</name>
</gene>
<dbReference type="PRINTS" id="PR00598">
    <property type="entry name" value="HTHMARR"/>
</dbReference>
<dbReference type="HOGENOM" id="CLU_083287_2_4_11"/>
<dbReference type="PANTHER" id="PTHR33164">
    <property type="entry name" value="TRANSCRIPTIONAL REGULATOR, MARR FAMILY"/>
    <property type="match status" value="1"/>
</dbReference>
<organism evidence="2 3">
    <name type="scientific">Corynebacterium glyciniphilum AJ 3170</name>
    <dbReference type="NCBI Taxonomy" id="1404245"/>
    <lineage>
        <taxon>Bacteria</taxon>
        <taxon>Bacillati</taxon>
        <taxon>Actinomycetota</taxon>
        <taxon>Actinomycetes</taxon>
        <taxon>Mycobacteriales</taxon>
        <taxon>Corynebacteriaceae</taxon>
        <taxon>Corynebacterium</taxon>
    </lineage>
</organism>
<dbReference type="Proteomes" id="UP000023703">
    <property type="component" value="Chromosome"/>
</dbReference>
<dbReference type="InterPro" id="IPR036388">
    <property type="entry name" value="WH-like_DNA-bd_sf"/>
</dbReference>
<accession>X5EAG4</accession>
<dbReference type="OrthoDB" id="5195026at2"/>
<dbReference type="SUPFAM" id="SSF46785">
    <property type="entry name" value="Winged helix' DNA-binding domain"/>
    <property type="match status" value="1"/>
</dbReference>
<dbReference type="InterPro" id="IPR039422">
    <property type="entry name" value="MarR/SlyA-like"/>
</dbReference>